<organism evidence="1 2">
    <name type="scientific">Chiloscyllium punctatum</name>
    <name type="common">Brownbanded bambooshark</name>
    <name type="synonym">Hemiscyllium punctatum</name>
    <dbReference type="NCBI Taxonomy" id="137246"/>
    <lineage>
        <taxon>Eukaryota</taxon>
        <taxon>Metazoa</taxon>
        <taxon>Chordata</taxon>
        <taxon>Craniata</taxon>
        <taxon>Vertebrata</taxon>
        <taxon>Chondrichthyes</taxon>
        <taxon>Elasmobranchii</taxon>
        <taxon>Galeomorphii</taxon>
        <taxon>Galeoidea</taxon>
        <taxon>Orectolobiformes</taxon>
        <taxon>Hemiscylliidae</taxon>
        <taxon>Chiloscyllium</taxon>
    </lineage>
</organism>
<gene>
    <name evidence="1" type="ORF">chiPu_0011173</name>
</gene>
<comment type="caution">
    <text evidence="1">The sequence shown here is derived from an EMBL/GenBank/DDBJ whole genome shotgun (WGS) entry which is preliminary data.</text>
</comment>
<accession>A0A401SQM5</accession>
<keyword evidence="2" id="KW-1185">Reference proteome</keyword>
<evidence type="ECO:0000313" key="1">
    <source>
        <dbReference type="EMBL" id="GCC32709.1"/>
    </source>
</evidence>
<proteinExistence type="predicted"/>
<name>A0A401SQM5_CHIPU</name>
<sequence>MFGTVKPLHVILLPWEQEQKGRVLSLWSELYHPSCSVESNSLKYELADSCRICMIVQISLEVSANLALGHTLGRGEAQELVGVPVCTGPTDTVRNL</sequence>
<protein>
    <submittedName>
        <fullName evidence="1">Uncharacterized protein</fullName>
    </submittedName>
</protein>
<dbReference type="AlphaFoldDB" id="A0A401SQM5"/>
<dbReference type="EMBL" id="BEZZ01000455">
    <property type="protein sequence ID" value="GCC32709.1"/>
    <property type="molecule type" value="Genomic_DNA"/>
</dbReference>
<dbReference type="Proteomes" id="UP000287033">
    <property type="component" value="Unassembled WGS sequence"/>
</dbReference>
<reference evidence="1 2" key="1">
    <citation type="journal article" date="2018" name="Nat. Ecol. Evol.">
        <title>Shark genomes provide insights into elasmobranch evolution and the origin of vertebrates.</title>
        <authorList>
            <person name="Hara Y"/>
            <person name="Yamaguchi K"/>
            <person name="Onimaru K"/>
            <person name="Kadota M"/>
            <person name="Koyanagi M"/>
            <person name="Keeley SD"/>
            <person name="Tatsumi K"/>
            <person name="Tanaka K"/>
            <person name="Motone F"/>
            <person name="Kageyama Y"/>
            <person name="Nozu R"/>
            <person name="Adachi N"/>
            <person name="Nishimura O"/>
            <person name="Nakagawa R"/>
            <person name="Tanegashima C"/>
            <person name="Kiyatake I"/>
            <person name="Matsumoto R"/>
            <person name="Murakumo K"/>
            <person name="Nishida K"/>
            <person name="Terakita A"/>
            <person name="Kuratani S"/>
            <person name="Sato K"/>
            <person name="Hyodo S Kuraku.S."/>
        </authorList>
    </citation>
    <scope>NUCLEOTIDE SEQUENCE [LARGE SCALE GENOMIC DNA]</scope>
</reference>
<evidence type="ECO:0000313" key="2">
    <source>
        <dbReference type="Proteomes" id="UP000287033"/>
    </source>
</evidence>